<dbReference type="Gene3D" id="1.10.357.10">
    <property type="entry name" value="Tetracycline Repressor, domain 2"/>
    <property type="match status" value="1"/>
</dbReference>
<evidence type="ECO:0000256" key="2">
    <source>
        <dbReference type="PROSITE-ProRule" id="PRU00335"/>
    </source>
</evidence>
<dbReference type="GO" id="GO:0003700">
    <property type="term" value="F:DNA-binding transcription factor activity"/>
    <property type="evidence" value="ECO:0007669"/>
    <property type="project" value="TreeGrafter"/>
</dbReference>
<dbReference type="InterPro" id="IPR001647">
    <property type="entry name" value="HTH_TetR"/>
</dbReference>
<dbReference type="EMBL" id="JACGZW010000006">
    <property type="protein sequence ID" value="MBB1155174.1"/>
    <property type="molecule type" value="Genomic_DNA"/>
</dbReference>
<dbReference type="InterPro" id="IPR050109">
    <property type="entry name" value="HTH-type_TetR-like_transc_reg"/>
</dbReference>
<proteinExistence type="predicted"/>
<feature type="DNA-binding region" description="H-T-H motif" evidence="2">
    <location>
        <begin position="56"/>
        <end position="75"/>
    </location>
</feature>
<dbReference type="Pfam" id="PF00440">
    <property type="entry name" value="TetR_N"/>
    <property type="match status" value="1"/>
</dbReference>
<evidence type="ECO:0000256" key="1">
    <source>
        <dbReference type="ARBA" id="ARBA00023125"/>
    </source>
</evidence>
<evidence type="ECO:0000313" key="4">
    <source>
        <dbReference type="EMBL" id="MBB1155174.1"/>
    </source>
</evidence>
<comment type="caution">
    <text evidence="4">The sequence shown here is derived from an EMBL/GenBank/DDBJ whole genome shotgun (WGS) entry which is preliminary data.</text>
</comment>
<organism evidence="4 5">
    <name type="scientific">Amycolatopsis dendrobii</name>
    <dbReference type="NCBI Taxonomy" id="2760662"/>
    <lineage>
        <taxon>Bacteria</taxon>
        <taxon>Bacillati</taxon>
        <taxon>Actinomycetota</taxon>
        <taxon>Actinomycetes</taxon>
        <taxon>Pseudonocardiales</taxon>
        <taxon>Pseudonocardiaceae</taxon>
        <taxon>Amycolatopsis</taxon>
    </lineage>
</organism>
<dbReference type="AlphaFoldDB" id="A0A7W3ZBU4"/>
<accession>A0A7W3ZBU4</accession>
<keyword evidence="5" id="KW-1185">Reference proteome</keyword>
<dbReference type="InterPro" id="IPR009057">
    <property type="entry name" value="Homeodomain-like_sf"/>
</dbReference>
<sequence length="212" mass="22456">MDTDAYGYATVSSASGTVNTVAYPPRMVNDSPRLSAQDWTRAALKAIADGGLAAVGVEPLARTLGVTKGSFYAHFRNRDELITAALADWGRSHGEAGLAEYAAIADPRRRLRELLTAVVRAVQPLAPSVHLSLLGDRNDPRVKDAVSRVNQARLNLLTSTYLELGCTPDEAAHRARVAYAAILGLLHLAQTEADSPSPDALADAAAAIFLPS</sequence>
<dbReference type="SUPFAM" id="SSF46689">
    <property type="entry name" value="Homeodomain-like"/>
    <property type="match status" value="1"/>
</dbReference>
<dbReference type="PROSITE" id="PS50977">
    <property type="entry name" value="HTH_TETR_2"/>
    <property type="match status" value="1"/>
</dbReference>
<feature type="domain" description="HTH tetR-type" evidence="3">
    <location>
        <begin position="33"/>
        <end position="93"/>
    </location>
</feature>
<dbReference type="Proteomes" id="UP000526734">
    <property type="component" value="Unassembled WGS sequence"/>
</dbReference>
<dbReference type="PANTHER" id="PTHR30055">
    <property type="entry name" value="HTH-TYPE TRANSCRIPTIONAL REGULATOR RUTR"/>
    <property type="match status" value="1"/>
</dbReference>
<evidence type="ECO:0000313" key="5">
    <source>
        <dbReference type="Proteomes" id="UP000526734"/>
    </source>
</evidence>
<dbReference type="PANTHER" id="PTHR30055:SF237">
    <property type="entry name" value="TRANSCRIPTIONAL REPRESSOR MCE3R"/>
    <property type="match status" value="1"/>
</dbReference>
<reference evidence="4 5" key="1">
    <citation type="submission" date="2020-08" db="EMBL/GenBank/DDBJ databases">
        <title>Amycolatopsis sp. nov. DR6-1 isolated from Dendrobium heterocarpum.</title>
        <authorList>
            <person name="Tedsree N."/>
            <person name="Kuncharoen N."/>
            <person name="Likhitwitayawuid K."/>
            <person name="Tanasupawat S."/>
        </authorList>
    </citation>
    <scope>NUCLEOTIDE SEQUENCE [LARGE SCALE GENOMIC DNA]</scope>
    <source>
        <strain evidence="4 5">DR6-1</strain>
    </source>
</reference>
<gene>
    <name evidence="4" type="ORF">H4281_18695</name>
</gene>
<dbReference type="GO" id="GO:0000976">
    <property type="term" value="F:transcription cis-regulatory region binding"/>
    <property type="evidence" value="ECO:0007669"/>
    <property type="project" value="TreeGrafter"/>
</dbReference>
<keyword evidence="1 2" id="KW-0238">DNA-binding</keyword>
<name>A0A7W3ZBU4_9PSEU</name>
<protein>
    <submittedName>
        <fullName evidence="4">TetR/AcrR family transcriptional regulator</fullName>
    </submittedName>
</protein>
<evidence type="ECO:0000259" key="3">
    <source>
        <dbReference type="PROSITE" id="PS50977"/>
    </source>
</evidence>